<accession>A0A2P2P4G2</accession>
<proteinExistence type="predicted"/>
<organism evidence="1">
    <name type="scientific">Rhizophora mucronata</name>
    <name type="common">Asiatic mangrove</name>
    <dbReference type="NCBI Taxonomy" id="61149"/>
    <lineage>
        <taxon>Eukaryota</taxon>
        <taxon>Viridiplantae</taxon>
        <taxon>Streptophyta</taxon>
        <taxon>Embryophyta</taxon>
        <taxon>Tracheophyta</taxon>
        <taxon>Spermatophyta</taxon>
        <taxon>Magnoliopsida</taxon>
        <taxon>eudicotyledons</taxon>
        <taxon>Gunneridae</taxon>
        <taxon>Pentapetalae</taxon>
        <taxon>rosids</taxon>
        <taxon>fabids</taxon>
        <taxon>Malpighiales</taxon>
        <taxon>Rhizophoraceae</taxon>
        <taxon>Rhizophora</taxon>
    </lineage>
</organism>
<sequence>MEIISQGLFDSLTRQKGFPRK</sequence>
<dbReference type="AlphaFoldDB" id="A0A2P2P4G2"/>
<name>A0A2P2P4G2_RHIMU</name>
<reference evidence="1" key="1">
    <citation type="submission" date="2018-02" db="EMBL/GenBank/DDBJ databases">
        <title>Rhizophora mucronata_Transcriptome.</title>
        <authorList>
            <person name="Meera S.P."/>
            <person name="Sreeshan A."/>
            <person name="Augustine A."/>
        </authorList>
    </citation>
    <scope>NUCLEOTIDE SEQUENCE</scope>
    <source>
        <tissue evidence="1">Leaf</tissue>
    </source>
</reference>
<protein>
    <submittedName>
        <fullName evidence="1">Uncharacterized protein</fullName>
    </submittedName>
</protein>
<evidence type="ECO:0000313" key="1">
    <source>
        <dbReference type="EMBL" id="MBX49635.1"/>
    </source>
</evidence>
<dbReference type="EMBL" id="GGEC01069151">
    <property type="protein sequence ID" value="MBX49635.1"/>
    <property type="molecule type" value="Transcribed_RNA"/>
</dbReference>